<sequence>MAYLSGLSRIFAALAVIFAVTVAHAQTDSGVEPYEEFGKKLRAAEEITPLKSDLFGDKVSLYNGSTEFNVVDVSVPGNGGLPVEFRRRLIIEDRRKTPGNIGGLGDWDVDVPYIEGTFTQQNGWVIDNNDSPDTARCTNQRLPYVRVSNLTYKPDASVIWDGNHLHIPGIADDELLKNTEAKLPAIADGNSYPWVTKGFVRLGCSASTANGYPGQGFVAITPSGVRYTFNWGVTRAAPTLKLGKNQLVTRSRVYLLATRIEDRFGNWVTYTYSGDQLTRIDASDGRAITIGWSGSTISSVTSAAGVWNYYYTAGALSTVRQPDASQWNYSTISGSMITVKGGFPDDYVPPNTHCQMEMDPNTGDFVYGVGAPSGAMGVFHFTYMRHYRNYIPLSCIDGNSYHFYPDVDAFFDNFALQSKQVTGAGLSTLNWAYDYGSVAGSYFTPSVPGPWPSGAESYVPQGTCSACSVSKTVTVTGPDEITKYAFGVQYARNEGRLLQTEYDTASGAAVKTVSTTYVDDSEMAAQPFPENAGLSVLPSYKNPMVGRIRPTRSTTTVQDGDSYTWLAEAFDAFAQPTKIMRSNSIAGQTAVEEQITYLNDLPHWVIGLRTQLDNLTTGETVNKDVYDLTKVTLSQRWRFGQLVKSYAFNGQGLLASFTDGNSYTTTLGDYKGGIPRDIIYQDTSRQRLEVDDMGRIIQVTDQLGAVTKYGYDALGRMTRIDYPAGDEVAWYPKVYTYDYVTGAERGVGAGHWRRTMSKGNATTVTYFDAMLRPVLVDSSINGDGSSHSNVRSDYDWRGQKTYASYAVGGQPDLGAISSGTSSVYDILGRVTQVQQASELGTLTTTMEHLSGARTRITDPKQYVTTRTFQVFDQPSEDAVIQVAAPEGVTQTIVRDVYGNPLSITQSGLYGTESDSVTKTLVYDSFHRLCRTIEPESGSEVTDYDGANNVKWIASGLTINGGSSVCGRDQVADAAKTVRNYDQLNRLWTILPPAGTQSTTYHYFATGQLQQADSGITTWIADRNKLGQLKSETLAVNGNGSSVIRYTHDAYGSTRTVSYPDGTVVDYAPDALGRPTQAGGYATNVSYFPDGDIQHFVYGNGAEYLAQKNARQLLSNFTYAKGSALNISEDISYDGNGNIGSINDLAGGVRSKSFGYDGLNRLTNAQAPGMWGTETYTYDPINNLRTRLTAGQTYTYNYDATNRLANISQGSSPVVTLQYDNKGNVSNRNGATLHFDEKNQLLDIPGYDTYGYDASGRRVVRTPTGGQGSVYYFYTDAGQFLYQFDAATTKTTAYIYLGKKLIARNEAYNTMVRGNIDGVNIDGSNNATVTGWACSSGLTSSINVDLYVGGPAGTGVALGRYLANQSSEAAVASACGVGAGSFRFSIPLTAANRSQYVGQNIYVYGISPVGNGNPALTNSGTYIVPASPNAPPQPASLTATLAGDLTSISVTWAGSSGATSYTLQQNVSNGGWAPAYSGSGTSYLLSNPPDGDYTYRVQACKSSDCSLFVISNTVSVRHIPLAPATISVPATSNGPLTVSWAASAYATSYTLEQSINGQAWAAIYTGSAISTSFSASTTGSYTFRVKACNTNGCSTQYTTSSAVTVTIPPGAPTLSTPSGSTTGSYTVSWTAVTGATYYNLQEQVGGNWSTVQSNSATSWGASGRGNGTYGYRVQACNAGGCSGWSGVSSTTVLLPPSPAPSISAPGSNTTGSYGISWSSNATATYYQLWQLNPGGGWGVAQSTGATSWSVSGKTSGNYQYFVTACNASGCSAASATATVAVLLPPASAPSPSVPSNSTNGSYTVSWNAVTDGASYTLQESVNGGGWATVQANGATAWSTGGRGNASYGYRVQACNASGCGPWSGTTTITVLLPPPAPAWVQAPSYVHGQQYYITWASSATATSYNVIRKNLDNGNTIVYTSTSVTTVTIPIPGATQSIQWGAQACNASGCSATTNAPNITNTDPPGPIN</sequence>
<protein>
    <recommendedName>
        <fullName evidence="3">Fibronectin type-III domain-containing protein</fullName>
    </recommendedName>
</protein>
<evidence type="ECO:0000256" key="2">
    <source>
        <dbReference type="SAM" id="SignalP"/>
    </source>
</evidence>
<dbReference type="SUPFAM" id="SSF49265">
    <property type="entry name" value="Fibronectin type III"/>
    <property type="match status" value="3"/>
</dbReference>
<reference evidence="4 5" key="1">
    <citation type="journal article" date="2018" name="Genet. Mol. Biol.">
        <title>The genome sequence of Dyella jiangningensis FCAV SCS01 from a lignocellulose-decomposing microbial consortium metagenome reveals potential for biotechnological applications.</title>
        <authorList>
            <person name="Desiderato J.G."/>
            <person name="Alvarenga D.O."/>
            <person name="Constancio M.T.L."/>
            <person name="Alves L.M.C."/>
            <person name="Varani A.M."/>
        </authorList>
    </citation>
    <scope>NUCLEOTIDE SEQUENCE [LARGE SCALE GENOMIC DNA]</scope>
    <source>
        <strain evidence="4 5">FCAV SCS01</strain>
    </source>
</reference>
<dbReference type="Gene3D" id="2.60.40.10">
    <property type="entry name" value="Immunoglobulins"/>
    <property type="match status" value="5"/>
</dbReference>
<name>A0A328NYH8_9GAMM</name>
<dbReference type="Gene3D" id="2.180.10.10">
    <property type="entry name" value="RHS repeat-associated core"/>
    <property type="match status" value="2"/>
</dbReference>
<dbReference type="PANTHER" id="PTHR24099">
    <property type="entry name" value="E3 UBIQUITIN-PROTEIN LIGASE TRIM36-RELATED"/>
    <property type="match status" value="1"/>
</dbReference>
<feature type="domain" description="Fibronectin type-III" evidence="3">
    <location>
        <begin position="1432"/>
        <end position="1518"/>
    </location>
</feature>
<dbReference type="InterPro" id="IPR036116">
    <property type="entry name" value="FN3_sf"/>
</dbReference>
<organism evidence="4 5">
    <name type="scientific">Dyella jiangningensis</name>
    <dbReference type="NCBI Taxonomy" id="1379159"/>
    <lineage>
        <taxon>Bacteria</taxon>
        <taxon>Pseudomonadati</taxon>
        <taxon>Pseudomonadota</taxon>
        <taxon>Gammaproteobacteria</taxon>
        <taxon>Lysobacterales</taxon>
        <taxon>Rhodanobacteraceae</taxon>
        <taxon>Dyella</taxon>
    </lineage>
</organism>
<dbReference type="InterPro" id="IPR006530">
    <property type="entry name" value="YD"/>
</dbReference>
<dbReference type="PROSITE" id="PS50853">
    <property type="entry name" value="FN3"/>
    <property type="match status" value="3"/>
</dbReference>
<evidence type="ECO:0000259" key="3">
    <source>
        <dbReference type="PROSITE" id="PS50853"/>
    </source>
</evidence>
<dbReference type="InterPro" id="IPR003961">
    <property type="entry name" value="FN3_dom"/>
</dbReference>
<comment type="caution">
    <text evidence="4">The sequence shown here is derived from an EMBL/GenBank/DDBJ whole genome shotgun (WGS) entry which is preliminary data.</text>
</comment>
<feature type="signal peptide" evidence="2">
    <location>
        <begin position="1"/>
        <end position="25"/>
    </location>
</feature>
<keyword evidence="5" id="KW-1185">Reference proteome</keyword>
<dbReference type="SMART" id="SM00060">
    <property type="entry name" value="FN3"/>
    <property type="match status" value="5"/>
</dbReference>
<keyword evidence="2" id="KW-0732">Signal</keyword>
<dbReference type="PANTHER" id="PTHR24099:SF11">
    <property type="entry name" value="FIBRONECTIN TYPE III DOMAIN-CONTAINING 3BA-RELATED"/>
    <property type="match status" value="1"/>
</dbReference>
<evidence type="ECO:0000313" key="5">
    <source>
        <dbReference type="Proteomes" id="UP000248926"/>
    </source>
</evidence>
<dbReference type="CDD" id="cd00063">
    <property type="entry name" value="FN3"/>
    <property type="match status" value="2"/>
</dbReference>
<dbReference type="EMBL" id="NFZS01000004">
    <property type="protein sequence ID" value="RAO75188.1"/>
    <property type="molecule type" value="Genomic_DNA"/>
</dbReference>
<dbReference type="InterPro" id="IPR013783">
    <property type="entry name" value="Ig-like_fold"/>
</dbReference>
<dbReference type="Proteomes" id="UP000248926">
    <property type="component" value="Unassembled WGS sequence"/>
</dbReference>
<accession>A0A328NYH8</accession>
<dbReference type="InterPro" id="IPR031325">
    <property type="entry name" value="RHS_repeat"/>
</dbReference>
<dbReference type="Pfam" id="PF05593">
    <property type="entry name" value="RHS_repeat"/>
    <property type="match status" value="1"/>
</dbReference>
<proteinExistence type="predicted"/>
<keyword evidence="1" id="KW-0677">Repeat</keyword>
<dbReference type="InterPro" id="IPR056823">
    <property type="entry name" value="TEN-like_YD-shell"/>
</dbReference>
<dbReference type="InterPro" id="IPR050617">
    <property type="entry name" value="E3_ligase_FN3/SPRY"/>
</dbReference>
<evidence type="ECO:0000256" key="1">
    <source>
        <dbReference type="ARBA" id="ARBA00022737"/>
    </source>
</evidence>
<evidence type="ECO:0000313" key="4">
    <source>
        <dbReference type="EMBL" id="RAO75188.1"/>
    </source>
</evidence>
<dbReference type="Pfam" id="PF25023">
    <property type="entry name" value="TEN_YD-shell"/>
    <property type="match status" value="1"/>
</dbReference>
<dbReference type="NCBIfam" id="TIGR01643">
    <property type="entry name" value="YD_repeat_2x"/>
    <property type="match status" value="1"/>
</dbReference>
<feature type="chain" id="PRO_5016260750" description="Fibronectin type-III domain-containing protein" evidence="2">
    <location>
        <begin position="26"/>
        <end position="1968"/>
    </location>
</feature>
<feature type="domain" description="Fibronectin type-III" evidence="3">
    <location>
        <begin position="1787"/>
        <end position="1874"/>
    </location>
</feature>
<gene>
    <name evidence="4" type="ORF">CA260_13890</name>
</gene>
<feature type="domain" description="Fibronectin type-III" evidence="3">
    <location>
        <begin position="1607"/>
        <end position="1695"/>
    </location>
</feature>